<organism evidence="1 2">
    <name type="scientific">Rotaria magnacalcarata</name>
    <dbReference type="NCBI Taxonomy" id="392030"/>
    <lineage>
        <taxon>Eukaryota</taxon>
        <taxon>Metazoa</taxon>
        <taxon>Spiralia</taxon>
        <taxon>Gnathifera</taxon>
        <taxon>Rotifera</taxon>
        <taxon>Eurotatoria</taxon>
        <taxon>Bdelloidea</taxon>
        <taxon>Philodinida</taxon>
        <taxon>Philodinidae</taxon>
        <taxon>Rotaria</taxon>
    </lineage>
</organism>
<sequence>MTDDVTVLHLEEEIAATERAPWET</sequence>
<name>A0A8S3F5Z9_9BILA</name>
<dbReference type="EMBL" id="CAJOBH010240016">
    <property type="protein sequence ID" value="CAF5105913.1"/>
    <property type="molecule type" value="Genomic_DNA"/>
</dbReference>
<comment type="caution">
    <text evidence="1">The sequence shown here is derived from an EMBL/GenBank/DDBJ whole genome shotgun (WGS) entry which is preliminary data.</text>
</comment>
<feature type="non-terminal residue" evidence="1">
    <location>
        <position position="24"/>
    </location>
</feature>
<gene>
    <name evidence="1" type="ORF">BYL167_LOCUS64982</name>
</gene>
<evidence type="ECO:0000313" key="1">
    <source>
        <dbReference type="EMBL" id="CAF5105913.1"/>
    </source>
</evidence>
<proteinExistence type="predicted"/>
<dbReference type="AlphaFoldDB" id="A0A8S3F5Z9"/>
<reference evidence="1" key="1">
    <citation type="submission" date="2021-02" db="EMBL/GenBank/DDBJ databases">
        <authorList>
            <person name="Nowell W R."/>
        </authorList>
    </citation>
    <scope>NUCLEOTIDE SEQUENCE</scope>
</reference>
<accession>A0A8S3F5Z9</accession>
<dbReference type="Proteomes" id="UP000681967">
    <property type="component" value="Unassembled WGS sequence"/>
</dbReference>
<evidence type="ECO:0000313" key="2">
    <source>
        <dbReference type="Proteomes" id="UP000681967"/>
    </source>
</evidence>
<protein>
    <submittedName>
        <fullName evidence="1">Uncharacterized protein</fullName>
    </submittedName>
</protein>